<evidence type="ECO:0000256" key="2">
    <source>
        <dbReference type="SAM" id="MobiDB-lite"/>
    </source>
</evidence>
<dbReference type="Proteomes" id="UP001629113">
    <property type="component" value="Unassembled WGS sequence"/>
</dbReference>
<feature type="region of interest" description="Disordered" evidence="2">
    <location>
        <begin position="24"/>
        <end position="45"/>
    </location>
</feature>
<protein>
    <recommendedName>
        <fullName evidence="3">C2H2-type domain-containing protein</fullName>
    </recommendedName>
</protein>
<dbReference type="SUPFAM" id="SSF57667">
    <property type="entry name" value="beta-beta-alpha zinc fingers"/>
    <property type="match status" value="1"/>
</dbReference>
<accession>A0ABR4PB01</accession>
<feature type="compositionally biased region" description="Polar residues" evidence="2">
    <location>
        <begin position="36"/>
        <end position="45"/>
    </location>
</feature>
<dbReference type="InterPro" id="IPR013087">
    <property type="entry name" value="Znf_C2H2_type"/>
</dbReference>
<evidence type="ECO:0000313" key="5">
    <source>
        <dbReference type="Proteomes" id="UP001629113"/>
    </source>
</evidence>
<dbReference type="Gene3D" id="3.30.160.60">
    <property type="entry name" value="Classic Zinc Finger"/>
    <property type="match status" value="1"/>
</dbReference>
<organism evidence="4 5">
    <name type="scientific">Phlyctema vagabunda</name>
    <dbReference type="NCBI Taxonomy" id="108571"/>
    <lineage>
        <taxon>Eukaryota</taxon>
        <taxon>Fungi</taxon>
        <taxon>Dikarya</taxon>
        <taxon>Ascomycota</taxon>
        <taxon>Pezizomycotina</taxon>
        <taxon>Leotiomycetes</taxon>
        <taxon>Helotiales</taxon>
        <taxon>Dermateaceae</taxon>
        <taxon>Phlyctema</taxon>
    </lineage>
</organism>
<feature type="compositionally biased region" description="Basic and acidic residues" evidence="2">
    <location>
        <begin position="24"/>
        <end position="33"/>
    </location>
</feature>
<keyword evidence="1" id="KW-0863">Zinc-finger</keyword>
<keyword evidence="1" id="KW-0479">Metal-binding</keyword>
<reference evidence="4 5" key="1">
    <citation type="submission" date="2024-06" db="EMBL/GenBank/DDBJ databases">
        <title>Complete genome of Phlyctema vagabunda strain 19-DSS-EL-015.</title>
        <authorList>
            <person name="Fiorenzani C."/>
        </authorList>
    </citation>
    <scope>NUCLEOTIDE SEQUENCE [LARGE SCALE GENOMIC DNA]</scope>
    <source>
        <strain evidence="4 5">19-DSS-EL-015</strain>
    </source>
</reference>
<dbReference type="EMBL" id="JBFCZG010000007">
    <property type="protein sequence ID" value="KAL3420464.1"/>
    <property type="molecule type" value="Genomic_DNA"/>
</dbReference>
<keyword evidence="5" id="KW-1185">Reference proteome</keyword>
<dbReference type="PROSITE" id="PS00028">
    <property type="entry name" value="ZINC_FINGER_C2H2_1"/>
    <property type="match status" value="1"/>
</dbReference>
<feature type="domain" description="C2H2-type" evidence="3">
    <location>
        <begin position="118"/>
        <end position="146"/>
    </location>
</feature>
<keyword evidence="1" id="KW-0862">Zinc</keyword>
<dbReference type="InterPro" id="IPR036236">
    <property type="entry name" value="Znf_C2H2_sf"/>
</dbReference>
<sequence length="148" mass="16744">MLSPPHTGAFDVGVAGQVSSHLYEGDQPRREASEGSLDSISSTPRKITSRARSLCTWKDCQYRGCNTDDTKSHASAHRQCPKEDCGWAEAKSQSQKDRHVWSNHKVWAEESGYPPQSVMCGECYQTFSRKDKLPRHKREVHAAQKRVR</sequence>
<evidence type="ECO:0000313" key="4">
    <source>
        <dbReference type="EMBL" id="KAL3420464.1"/>
    </source>
</evidence>
<proteinExistence type="predicted"/>
<gene>
    <name evidence="4" type="ORF">PVAG01_08963</name>
</gene>
<dbReference type="PROSITE" id="PS50157">
    <property type="entry name" value="ZINC_FINGER_C2H2_2"/>
    <property type="match status" value="1"/>
</dbReference>
<evidence type="ECO:0000259" key="3">
    <source>
        <dbReference type="PROSITE" id="PS50157"/>
    </source>
</evidence>
<name>A0ABR4PB01_9HELO</name>
<comment type="caution">
    <text evidence="4">The sequence shown here is derived from an EMBL/GenBank/DDBJ whole genome shotgun (WGS) entry which is preliminary data.</text>
</comment>
<evidence type="ECO:0000256" key="1">
    <source>
        <dbReference type="PROSITE-ProRule" id="PRU00042"/>
    </source>
</evidence>